<dbReference type="AlphaFoldDB" id="A0A178MVZ3"/>
<protein>
    <recommendedName>
        <fullName evidence="7">ABC transporter</fullName>
    </recommendedName>
</protein>
<dbReference type="PANTHER" id="PTHR30035:SF3">
    <property type="entry name" value="INTERMEMBRANE PHOSPHOLIPID TRANSPORT SYSTEM LIPOPROTEIN MLAA"/>
    <property type="match status" value="1"/>
</dbReference>
<dbReference type="STRING" id="1285242.A6A04_14725"/>
<dbReference type="EMBL" id="LWQT01000041">
    <property type="protein sequence ID" value="OAN53063.1"/>
    <property type="molecule type" value="Genomic_DNA"/>
</dbReference>
<name>A0A178MVZ3_9PROT</name>
<evidence type="ECO:0000256" key="2">
    <source>
        <dbReference type="ARBA" id="ARBA00022729"/>
    </source>
</evidence>
<dbReference type="PANTHER" id="PTHR30035">
    <property type="entry name" value="LIPOPROTEIN VACJ-RELATED"/>
    <property type="match status" value="1"/>
</dbReference>
<dbReference type="Pfam" id="PF04333">
    <property type="entry name" value="MlaA"/>
    <property type="match status" value="1"/>
</dbReference>
<accession>A0A178MVZ3</accession>
<dbReference type="GO" id="GO:0016020">
    <property type="term" value="C:membrane"/>
    <property type="evidence" value="ECO:0007669"/>
    <property type="project" value="InterPro"/>
</dbReference>
<keyword evidence="6" id="KW-1185">Reference proteome</keyword>
<dbReference type="PRINTS" id="PR01805">
    <property type="entry name" value="VACJLIPOPROT"/>
</dbReference>
<evidence type="ECO:0000256" key="4">
    <source>
        <dbReference type="SAM" id="SignalP"/>
    </source>
</evidence>
<reference evidence="5 6" key="1">
    <citation type="submission" date="2016-04" db="EMBL/GenBank/DDBJ databases">
        <title>Draft genome sequence of freshwater magnetotactic bacteria Magnetospirillum marisnigri SP-1 and Magnetospirillum moscoviense BB-1.</title>
        <authorList>
            <person name="Koziaeva V."/>
            <person name="Dziuba M.V."/>
            <person name="Ivanov T.M."/>
            <person name="Kuznetsov B."/>
            <person name="Grouzdev D.S."/>
        </authorList>
    </citation>
    <scope>NUCLEOTIDE SEQUENCE [LARGE SCALE GENOMIC DNA]</scope>
    <source>
        <strain evidence="5 6">SP-1</strain>
    </source>
</reference>
<sequence>MHASRYAVTRVIGSLMALALVAGCATPPPADDKEAVAEWEQINDPLEPFNRGVFDFNLAADKYAFKPAAQAYRYVMPKFGRDRVHNVLTNLNSPLIFANDLLQGEADRAVQTLFRAMINTSFGLLGYADVAAEAGIPPHEEDFGQTLAVWGVGEGPFLMLPVFGPSNPRDGIGLVAEFFADPFDIAMANAGKEWISYTRFGFTGLDKREGLLDTLDEIERTSLDFYASLRSLYRQHRASEIKNGRGGPAKVPSPGMTGSASPSRNAELSQKAQ</sequence>
<evidence type="ECO:0000313" key="5">
    <source>
        <dbReference type="EMBL" id="OAN53063.1"/>
    </source>
</evidence>
<dbReference type="Proteomes" id="UP000078428">
    <property type="component" value="Unassembled WGS sequence"/>
</dbReference>
<organism evidence="5 6">
    <name type="scientific">Paramagnetospirillum marisnigri</name>
    <dbReference type="NCBI Taxonomy" id="1285242"/>
    <lineage>
        <taxon>Bacteria</taxon>
        <taxon>Pseudomonadati</taxon>
        <taxon>Pseudomonadota</taxon>
        <taxon>Alphaproteobacteria</taxon>
        <taxon>Rhodospirillales</taxon>
        <taxon>Magnetospirillaceae</taxon>
        <taxon>Paramagnetospirillum</taxon>
    </lineage>
</organism>
<comment type="similarity">
    <text evidence="1">Belongs to the MlaA family.</text>
</comment>
<comment type="caution">
    <text evidence="5">The sequence shown here is derived from an EMBL/GenBank/DDBJ whole genome shotgun (WGS) entry which is preliminary data.</text>
</comment>
<dbReference type="PROSITE" id="PS51257">
    <property type="entry name" value="PROKAR_LIPOPROTEIN"/>
    <property type="match status" value="1"/>
</dbReference>
<dbReference type="OrthoDB" id="9785326at2"/>
<feature type="region of interest" description="Disordered" evidence="3">
    <location>
        <begin position="240"/>
        <end position="273"/>
    </location>
</feature>
<proteinExistence type="inferred from homology"/>
<feature type="signal peptide" evidence="4">
    <location>
        <begin position="1"/>
        <end position="30"/>
    </location>
</feature>
<evidence type="ECO:0000313" key="6">
    <source>
        <dbReference type="Proteomes" id="UP000078428"/>
    </source>
</evidence>
<evidence type="ECO:0000256" key="1">
    <source>
        <dbReference type="ARBA" id="ARBA00010634"/>
    </source>
</evidence>
<feature type="compositionally biased region" description="Polar residues" evidence="3">
    <location>
        <begin position="256"/>
        <end position="273"/>
    </location>
</feature>
<keyword evidence="2 4" id="KW-0732">Signal</keyword>
<evidence type="ECO:0000256" key="3">
    <source>
        <dbReference type="SAM" id="MobiDB-lite"/>
    </source>
</evidence>
<dbReference type="InterPro" id="IPR007428">
    <property type="entry name" value="MlaA"/>
</dbReference>
<feature type="chain" id="PRO_5008092296" description="ABC transporter" evidence="4">
    <location>
        <begin position="31"/>
        <end position="273"/>
    </location>
</feature>
<gene>
    <name evidence="5" type="ORF">A6A04_14725</name>
</gene>
<dbReference type="GO" id="GO:0120010">
    <property type="term" value="P:intermembrane phospholipid transfer"/>
    <property type="evidence" value="ECO:0007669"/>
    <property type="project" value="TreeGrafter"/>
</dbReference>
<evidence type="ECO:0008006" key="7">
    <source>
        <dbReference type="Google" id="ProtNLM"/>
    </source>
</evidence>